<comment type="caution">
    <text evidence="2">The sequence shown here is derived from an EMBL/GenBank/DDBJ whole genome shotgun (WGS) entry which is preliminary data.</text>
</comment>
<accession>A0A9D7K2N7</accession>
<dbReference type="AlphaFoldDB" id="A0A9D7K2N7"/>
<evidence type="ECO:0000313" key="3">
    <source>
        <dbReference type="Proteomes" id="UP000886689"/>
    </source>
</evidence>
<evidence type="ECO:0000256" key="1">
    <source>
        <dbReference type="SAM" id="MobiDB-lite"/>
    </source>
</evidence>
<reference evidence="2" key="1">
    <citation type="submission" date="2020-10" db="EMBL/GenBank/DDBJ databases">
        <title>Connecting structure to function with the recovery of over 1000 high-quality activated sludge metagenome-assembled genomes encoding full-length rRNA genes using long-read sequencing.</title>
        <authorList>
            <person name="Singleton C.M."/>
            <person name="Petriglieri F."/>
            <person name="Kristensen J.M."/>
            <person name="Kirkegaard R.H."/>
            <person name="Michaelsen T.Y."/>
            <person name="Andersen M.H."/>
            <person name="Karst S.M."/>
            <person name="Dueholm M.S."/>
            <person name="Nielsen P.H."/>
            <person name="Albertsen M."/>
        </authorList>
    </citation>
    <scope>NUCLEOTIDE SEQUENCE</scope>
    <source>
        <strain evidence="2">Hirt_18-Q3-R61-65_BATAC.395</strain>
    </source>
</reference>
<proteinExistence type="predicted"/>
<evidence type="ECO:0000313" key="2">
    <source>
        <dbReference type="EMBL" id="MBK8524304.1"/>
    </source>
</evidence>
<dbReference type="Proteomes" id="UP000886689">
    <property type="component" value="Unassembled WGS sequence"/>
</dbReference>
<dbReference type="EMBL" id="JADJUC010000008">
    <property type="protein sequence ID" value="MBK8524304.1"/>
    <property type="molecule type" value="Genomic_DNA"/>
</dbReference>
<sequence length="135" mass="13445">MSEYMKSGRGAPPGLEGGVTAGEGKITTTQGADKWRPAGGIKSEENAMGGKPVAEGITQGGHKFDGPLKAGVLESPVGGKTLLAPAMPVETMKMAPMPAPIAPAAGAPLAAPAVIAPQPVLLKTPTMVPSVLPTK</sequence>
<feature type="region of interest" description="Disordered" evidence="1">
    <location>
        <begin position="1"/>
        <end position="62"/>
    </location>
</feature>
<protein>
    <submittedName>
        <fullName evidence="2">Uncharacterized protein</fullName>
    </submittedName>
</protein>
<gene>
    <name evidence="2" type="ORF">IPL58_09375</name>
</gene>
<name>A0A9D7K2N7_9PROT</name>
<organism evidence="2 3">
    <name type="scientific">Candidatus Proximibacter danicus</name>
    <dbReference type="NCBI Taxonomy" id="2954365"/>
    <lineage>
        <taxon>Bacteria</taxon>
        <taxon>Pseudomonadati</taxon>
        <taxon>Pseudomonadota</taxon>
        <taxon>Betaproteobacteria</taxon>
        <taxon>Candidatus Proximibacter</taxon>
    </lineage>
</organism>